<evidence type="ECO:0000259" key="6">
    <source>
        <dbReference type="PROSITE" id="PS50011"/>
    </source>
</evidence>
<dbReference type="Pfam" id="PF00069">
    <property type="entry name" value="Pkinase"/>
    <property type="match status" value="1"/>
</dbReference>
<keyword evidence="4 5" id="KW-0067">ATP-binding</keyword>
<dbReference type="PROSITE" id="PS00108">
    <property type="entry name" value="PROTEIN_KINASE_ST"/>
    <property type="match status" value="1"/>
</dbReference>
<evidence type="ECO:0000256" key="5">
    <source>
        <dbReference type="PROSITE-ProRule" id="PRU10141"/>
    </source>
</evidence>
<gene>
    <name evidence="7" type="primary">stkP</name>
    <name evidence="7" type="ORF">Pan241w_29950</name>
</gene>
<feature type="binding site" evidence="5">
    <location>
        <position position="135"/>
    </location>
    <ligand>
        <name>ATP</name>
        <dbReference type="ChEBI" id="CHEBI:30616"/>
    </ligand>
</feature>
<dbReference type="AlphaFoldDB" id="A0A517RGA9"/>
<dbReference type="PROSITE" id="PS50011">
    <property type="entry name" value="PROTEIN_KINASE_DOM"/>
    <property type="match status" value="1"/>
</dbReference>
<dbReference type="GO" id="GO:0005524">
    <property type="term" value="F:ATP binding"/>
    <property type="evidence" value="ECO:0007669"/>
    <property type="project" value="UniProtKB-UniRule"/>
</dbReference>
<dbReference type="KEGG" id="gaz:Pan241w_29950"/>
<keyword evidence="8" id="KW-1185">Reference proteome</keyword>
<dbReference type="Proteomes" id="UP000317171">
    <property type="component" value="Chromosome"/>
</dbReference>
<dbReference type="PANTHER" id="PTHR43289">
    <property type="entry name" value="MITOGEN-ACTIVATED PROTEIN KINASE KINASE KINASE 20-RELATED"/>
    <property type="match status" value="1"/>
</dbReference>
<dbReference type="PANTHER" id="PTHR43289:SF6">
    <property type="entry name" value="SERINE_THREONINE-PROTEIN KINASE NEKL-3"/>
    <property type="match status" value="1"/>
</dbReference>
<sequence length="505" mass="55501">MNESFTTDAICSVEQVSEEMLPDQDLEADTADHNCQLQYCANCNSTFFQEAGVESCPVCGAKVDGVSVSDLEETIVTHDLAGRNSEQLPDENDLDDPISGTDLHVYQCQSLIGRGGMGMVYLATHHDLGRRCALKILKPRLAERDPDYVRRFLHEGRAVATLNHPNIVTAHAIGEERGYRFLEMELIAGRALGRVVREDGPLSPLHATSLIAQVASGLGTAHAKGIIHQDLKLENILLTSSGVPKIADFGLAKRITADDCDSSQQYLAGTPNFMAPELFQGSPATATSDVYSLGVCFFVLLTGQLPHRGQNFNSLIQNVTSQPAPSVRDFCSEIPLEISECVSLMLDKSPANRFQNGFMAALYLNAVLGQAQNIEAMLHEAFGNNKSVSWIRDGAQYILEVRQAAKRKQTVFIEPSDHQMHERLLLIYSTCCNAQPEYYEEALRLNAEISHGGISIREVNGESKFVMIDTFPRSSVDAEDIRKSVMAVAQHADEIEHQLTGHDLN</sequence>
<accession>A0A517RGA9</accession>
<evidence type="ECO:0000256" key="2">
    <source>
        <dbReference type="ARBA" id="ARBA00022741"/>
    </source>
</evidence>
<reference evidence="7 8" key="1">
    <citation type="submission" date="2019-02" db="EMBL/GenBank/DDBJ databases">
        <title>Deep-cultivation of Planctomycetes and their phenomic and genomic characterization uncovers novel biology.</title>
        <authorList>
            <person name="Wiegand S."/>
            <person name="Jogler M."/>
            <person name="Boedeker C."/>
            <person name="Pinto D."/>
            <person name="Vollmers J."/>
            <person name="Rivas-Marin E."/>
            <person name="Kohn T."/>
            <person name="Peeters S.H."/>
            <person name="Heuer A."/>
            <person name="Rast P."/>
            <person name="Oberbeckmann S."/>
            <person name="Bunk B."/>
            <person name="Jeske O."/>
            <person name="Meyerdierks A."/>
            <person name="Storesund J.E."/>
            <person name="Kallscheuer N."/>
            <person name="Luecker S."/>
            <person name="Lage O.M."/>
            <person name="Pohl T."/>
            <person name="Merkel B.J."/>
            <person name="Hornburger P."/>
            <person name="Mueller R.-W."/>
            <person name="Bruemmer F."/>
            <person name="Labrenz M."/>
            <person name="Spormann A.M."/>
            <person name="Op den Camp H."/>
            <person name="Overmann J."/>
            <person name="Amann R."/>
            <person name="Jetten M.S.M."/>
            <person name="Mascher T."/>
            <person name="Medema M.H."/>
            <person name="Devos D.P."/>
            <person name="Kaster A.-K."/>
            <person name="Ovreas L."/>
            <person name="Rohde M."/>
            <person name="Galperin M.Y."/>
            <person name="Jogler C."/>
        </authorList>
    </citation>
    <scope>NUCLEOTIDE SEQUENCE [LARGE SCALE GENOMIC DNA]</scope>
    <source>
        <strain evidence="7 8">Pan241w</strain>
    </source>
</reference>
<evidence type="ECO:0000313" key="8">
    <source>
        <dbReference type="Proteomes" id="UP000317171"/>
    </source>
</evidence>
<dbReference type="Gene3D" id="1.10.510.10">
    <property type="entry name" value="Transferase(Phosphotransferase) domain 1"/>
    <property type="match status" value="1"/>
</dbReference>
<dbReference type="GO" id="GO:0004674">
    <property type="term" value="F:protein serine/threonine kinase activity"/>
    <property type="evidence" value="ECO:0007669"/>
    <property type="project" value="UniProtKB-EC"/>
</dbReference>
<feature type="domain" description="Protein kinase" evidence="6">
    <location>
        <begin position="106"/>
        <end position="368"/>
    </location>
</feature>
<dbReference type="SMART" id="SM00220">
    <property type="entry name" value="S_TKc"/>
    <property type="match status" value="1"/>
</dbReference>
<evidence type="ECO:0000313" key="7">
    <source>
        <dbReference type="EMBL" id="QDT42900.1"/>
    </source>
</evidence>
<dbReference type="CDD" id="cd14014">
    <property type="entry name" value="STKc_PknB_like"/>
    <property type="match status" value="1"/>
</dbReference>
<evidence type="ECO:0000256" key="4">
    <source>
        <dbReference type="ARBA" id="ARBA00022840"/>
    </source>
</evidence>
<keyword evidence="2 5" id="KW-0547">Nucleotide-binding</keyword>
<dbReference type="InterPro" id="IPR008271">
    <property type="entry name" value="Ser/Thr_kinase_AS"/>
</dbReference>
<protein>
    <submittedName>
        <fullName evidence="7">Serine/threonine-protein kinase StkP</fullName>
        <ecNumber evidence="7">2.7.11.1</ecNumber>
    </submittedName>
</protein>
<dbReference type="PROSITE" id="PS00107">
    <property type="entry name" value="PROTEIN_KINASE_ATP"/>
    <property type="match status" value="1"/>
</dbReference>
<dbReference type="InterPro" id="IPR017441">
    <property type="entry name" value="Protein_kinase_ATP_BS"/>
</dbReference>
<keyword evidence="3 7" id="KW-0418">Kinase</keyword>
<dbReference type="InterPro" id="IPR011009">
    <property type="entry name" value="Kinase-like_dom_sf"/>
</dbReference>
<name>A0A517RGA9_9PLAN</name>
<evidence type="ECO:0000256" key="1">
    <source>
        <dbReference type="ARBA" id="ARBA00022679"/>
    </source>
</evidence>
<evidence type="ECO:0000256" key="3">
    <source>
        <dbReference type="ARBA" id="ARBA00022777"/>
    </source>
</evidence>
<dbReference type="EC" id="2.7.11.1" evidence="7"/>
<dbReference type="InterPro" id="IPR000719">
    <property type="entry name" value="Prot_kinase_dom"/>
</dbReference>
<dbReference type="SUPFAM" id="SSF56112">
    <property type="entry name" value="Protein kinase-like (PK-like)"/>
    <property type="match status" value="1"/>
</dbReference>
<keyword evidence="1 7" id="KW-0808">Transferase</keyword>
<organism evidence="7 8">
    <name type="scientific">Gimesia alba</name>
    <dbReference type="NCBI Taxonomy" id="2527973"/>
    <lineage>
        <taxon>Bacteria</taxon>
        <taxon>Pseudomonadati</taxon>
        <taxon>Planctomycetota</taxon>
        <taxon>Planctomycetia</taxon>
        <taxon>Planctomycetales</taxon>
        <taxon>Planctomycetaceae</taxon>
        <taxon>Gimesia</taxon>
    </lineage>
</organism>
<dbReference type="Gene3D" id="3.30.200.20">
    <property type="entry name" value="Phosphorylase Kinase, domain 1"/>
    <property type="match status" value="1"/>
</dbReference>
<proteinExistence type="predicted"/>
<dbReference type="EMBL" id="CP036269">
    <property type="protein sequence ID" value="QDT42900.1"/>
    <property type="molecule type" value="Genomic_DNA"/>
</dbReference>
<dbReference type="OrthoDB" id="6111975at2"/>